<dbReference type="STRING" id="1288291.A0A059EWF1"/>
<sequence length="680" mass="79800">MERNFDLEEYESEFASKYLKLKAQSKIKKLQEKISSLDVEKEQNKIQELENEIRDINEQLIIELDKIKTKTDEIQQSTREFVDFQTVYAEHDNIYARFIQNLDKEKQNYCDMHKIDVNEFDAHIFTNAEPVDDIKVPLIIYEKLFNFQKESISWLYSLYKKYKGGILADEMGLGKTLQIISFICSLYISKKLKYALIVAPATVLDHWVMEFKKFFPFIRICILHKTKSLDLNELLKSFSLTKGVVVLSYDGLKKYFKMINSIKFDLVVLDEGHKIKNQRSFISKFAKDLGCKCRIVLSGTPMQNNLGELWNLVDFVVPGLLGQYETFKREFEDKIKKGGYKSAKGEDVIEAERLSRYLKQLIIPYFLRRTKKEVAGQLPRKIERVYFCELSKEQEHIYRKTIDTNQIFDVLTGKRNVLWGIDLLRKICNHPFLLEKKDVFLEGNNLVNSSGKLIILDNLLKTFKEENKKGLIFTQTISMMNILEKYCRINNYLYCKMNGKTNLNERQGLVNEFNNSRDLFIFLLTTKVGGLGLNLVGASRVVLYDPDWNPSSDNQAKERVYRYGQSDDVQIYKLITSDTIEEKILHTQIFKNLLHQKVFTNASLSRFFKKIDLDDLFTYSKDTTKRNRVEELIHDDISIKNEIVSEEEDIEQYILKREQQFNNDLITNDISTEGYEESSE</sequence>
<dbReference type="EMBL" id="KK365327">
    <property type="protein sequence ID" value="KCZ79202.1"/>
    <property type="molecule type" value="Genomic_DNA"/>
</dbReference>
<keyword evidence="8" id="KW-1185">Reference proteome</keyword>
<keyword evidence="4" id="KW-0175">Coiled coil</keyword>
<dbReference type="AlphaFoldDB" id="A0A059EWF1"/>
<dbReference type="GO" id="GO:0006283">
    <property type="term" value="P:transcription-coupled nucleotide-excision repair"/>
    <property type="evidence" value="ECO:0007669"/>
    <property type="project" value="TreeGrafter"/>
</dbReference>
<dbReference type="Gene3D" id="3.40.50.10810">
    <property type="entry name" value="Tandem AAA-ATPase domain"/>
    <property type="match status" value="1"/>
</dbReference>
<dbReference type="GO" id="GO:0016787">
    <property type="term" value="F:hydrolase activity"/>
    <property type="evidence" value="ECO:0007669"/>
    <property type="project" value="UniProtKB-KW"/>
</dbReference>
<evidence type="ECO:0000313" key="7">
    <source>
        <dbReference type="EMBL" id="KCZ79202.1"/>
    </source>
</evidence>
<dbReference type="VEuPathDB" id="MicrosporidiaDB:H312_03408"/>
<dbReference type="InterPro" id="IPR027417">
    <property type="entry name" value="P-loop_NTPase"/>
</dbReference>
<evidence type="ECO:0000313" key="8">
    <source>
        <dbReference type="Proteomes" id="UP000030655"/>
    </source>
</evidence>
<dbReference type="SMART" id="SM00487">
    <property type="entry name" value="DEXDc"/>
    <property type="match status" value="1"/>
</dbReference>
<dbReference type="GO" id="GO:0008094">
    <property type="term" value="F:ATP-dependent activity, acting on DNA"/>
    <property type="evidence" value="ECO:0007669"/>
    <property type="project" value="TreeGrafter"/>
</dbReference>
<keyword evidence="1" id="KW-0547">Nucleotide-binding</keyword>
<dbReference type="Pfam" id="PF00271">
    <property type="entry name" value="Helicase_C"/>
    <property type="match status" value="1"/>
</dbReference>
<dbReference type="HOGENOM" id="CLU_000315_17_8_1"/>
<dbReference type="PROSITE" id="PS51194">
    <property type="entry name" value="HELICASE_CTER"/>
    <property type="match status" value="1"/>
</dbReference>
<evidence type="ECO:0000259" key="5">
    <source>
        <dbReference type="PROSITE" id="PS51192"/>
    </source>
</evidence>
<dbReference type="PANTHER" id="PTHR45629:SF7">
    <property type="entry name" value="DNA EXCISION REPAIR PROTEIN ERCC-6-RELATED"/>
    <property type="match status" value="1"/>
</dbReference>
<feature type="domain" description="Helicase C-terminal" evidence="6">
    <location>
        <begin position="455"/>
        <end position="605"/>
    </location>
</feature>
<reference evidence="8" key="1">
    <citation type="submission" date="2013-02" db="EMBL/GenBank/DDBJ databases">
        <authorList>
            <consortium name="The Broad Institute Genome Sequencing Platform"/>
            <person name="Cuomo C."/>
            <person name="Becnel J."/>
            <person name="Sanscrainte N."/>
            <person name="Walker B."/>
            <person name="Young S.K."/>
            <person name="Zeng Q."/>
            <person name="Gargeya S."/>
            <person name="Fitzgerald M."/>
            <person name="Haas B."/>
            <person name="Abouelleil A."/>
            <person name="Alvarado L."/>
            <person name="Arachchi H.M."/>
            <person name="Berlin A.M."/>
            <person name="Chapman S.B."/>
            <person name="Dewar J."/>
            <person name="Goldberg J."/>
            <person name="Griggs A."/>
            <person name="Gujja S."/>
            <person name="Hansen M."/>
            <person name="Howarth C."/>
            <person name="Imamovic A."/>
            <person name="Larimer J."/>
            <person name="McCowan C."/>
            <person name="Murphy C."/>
            <person name="Neiman D."/>
            <person name="Pearson M."/>
            <person name="Priest M."/>
            <person name="Roberts A."/>
            <person name="Saif S."/>
            <person name="Shea T."/>
            <person name="Sisk P."/>
            <person name="Sykes S."/>
            <person name="Wortman J."/>
            <person name="Nusbaum C."/>
            <person name="Birren B."/>
        </authorList>
    </citation>
    <scope>NUCLEOTIDE SEQUENCE [LARGE SCALE GENOMIC DNA]</scope>
    <source>
        <strain evidence="8">PRA339</strain>
    </source>
</reference>
<dbReference type="InterPro" id="IPR000330">
    <property type="entry name" value="SNF2_N"/>
</dbReference>
<dbReference type="PROSITE" id="PS51192">
    <property type="entry name" value="HELICASE_ATP_BIND_1"/>
    <property type="match status" value="1"/>
</dbReference>
<name>A0A059EWF1_9MICR</name>
<protein>
    <submittedName>
        <fullName evidence="7">Uncharacterized protein</fullName>
    </submittedName>
</protein>
<dbReference type="SUPFAM" id="SSF52540">
    <property type="entry name" value="P-loop containing nucleoside triphosphate hydrolases"/>
    <property type="match status" value="2"/>
</dbReference>
<dbReference type="InterPro" id="IPR014001">
    <property type="entry name" value="Helicase_ATP-bd"/>
</dbReference>
<feature type="coiled-coil region" evidence="4">
    <location>
        <begin position="20"/>
        <end position="66"/>
    </location>
</feature>
<organism evidence="7 8">
    <name type="scientific">Anncaliia algerae PRA339</name>
    <dbReference type="NCBI Taxonomy" id="1288291"/>
    <lineage>
        <taxon>Eukaryota</taxon>
        <taxon>Fungi</taxon>
        <taxon>Fungi incertae sedis</taxon>
        <taxon>Microsporidia</taxon>
        <taxon>Tubulinosematoidea</taxon>
        <taxon>Tubulinosematidae</taxon>
        <taxon>Anncaliia</taxon>
    </lineage>
</organism>
<evidence type="ECO:0000256" key="1">
    <source>
        <dbReference type="ARBA" id="ARBA00022741"/>
    </source>
</evidence>
<dbReference type="InterPro" id="IPR038718">
    <property type="entry name" value="SNF2-like_sf"/>
</dbReference>
<dbReference type="CDD" id="cd18793">
    <property type="entry name" value="SF2_C_SNF"/>
    <property type="match status" value="1"/>
</dbReference>
<dbReference type="PANTHER" id="PTHR45629">
    <property type="entry name" value="SNF2/RAD54 FAMILY MEMBER"/>
    <property type="match status" value="1"/>
</dbReference>
<dbReference type="Proteomes" id="UP000030655">
    <property type="component" value="Unassembled WGS sequence"/>
</dbReference>
<proteinExistence type="predicted"/>
<keyword evidence="2" id="KW-0378">Hydrolase</keyword>
<dbReference type="OrthoDB" id="413460at2759"/>
<dbReference type="Pfam" id="PF00176">
    <property type="entry name" value="SNF2-rel_dom"/>
    <property type="match status" value="1"/>
</dbReference>
<evidence type="ECO:0000259" key="6">
    <source>
        <dbReference type="PROSITE" id="PS51194"/>
    </source>
</evidence>
<dbReference type="GO" id="GO:0005524">
    <property type="term" value="F:ATP binding"/>
    <property type="evidence" value="ECO:0007669"/>
    <property type="project" value="InterPro"/>
</dbReference>
<dbReference type="SMART" id="SM00490">
    <property type="entry name" value="HELICc"/>
    <property type="match status" value="1"/>
</dbReference>
<feature type="domain" description="Helicase ATP-binding" evidence="5">
    <location>
        <begin position="156"/>
        <end position="319"/>
    </location>
</feature>
<gene>
    <name evidence="7" type="ORF">H312_03408</name>
</gene>
<evidence type="ECO:0000256" key="2">
    <source>
        <dbReference type="ARBA" id="ARBA00022801"/>
    </source>
</evidence>
<dbReference type="InterPro" id="IPR049730">
    <property type="entry name" value="SNF2/RAD54-like_C"/>
</dbReference>
<dbReference type="GO" id="GO:0005634">
    <property type="term" value="C:nucleus"/>
    <property type="evidence" value="ECO:0007669"/>
    <property type="project" value="TreeGrafter"/>
</dbReference>
<keyword evidence="3" id="KW-0067">ATP-binding</keyword>
<dbReference type="InterPro" id="IPR050496">
    <property type="entry name" value="SNF2_RAD54_helicase_repair"/>
</dbReference>
<dbReference type="InterPro" id="IPR001650">
    <property type="entry name" value="Helicase_C-like"/>
</dbReference>
<evidence type="ECO:0000256" key="4">
    <source>
        <dbReference type="SAM" id="Coils"/>
    </source>
</evidence>
<dbReference type="Gene3D" id="3.40.50.300">
    <property type="entry name" value="P-loop containing nucleotide triphosphate hydrolases"/>
    <property type="match status" value="1"/>
</dbReference>
<accession>A0A059EWF1</accession>
<reference evidence="7 8" key="2">
    <citation type="submission" date="2014-03" db="EMBL/GenBank/DDBJ databases">
        <title>The Genome Sequence of Anncaliia algerae insect isolate PRA339.</title>
        <authorList>
            <consortium name="The Broad Institute Genome Sequencing Platform"/>
            <consortium name="The Broad Institute Genome Sequencing Center for Infectious Disease"/>
            <person name="Cuomo C."/>
            <person name="Becnel J."/>
            <person name="Sanscrainte N."/>
            <person name="Walker B."/>
            <person name="Young S.K."/>
            <person name="Zeng Q."/>
            <person name="Gargeya S."/>
            <person name="Fitzgerald M."/>
            <person name="Haas B."/>
            <person name="Abouelleil A."/>
            <person name="Alvarado L."/>
            <person name="Arachchi H.M."/>
            <person name="Berlin A.M."/>
            <person name="Chapman S.B."/>
            <person name="Dewar J."/>
            <person name="Goldberg J."/>
            <person name="Griggs A."/>
            <person name="Gujja S."/>
            <person name="Hansen M."/>
            <person name="Howarth C."/>
            <person name="Imamovic A."/>
            <person name="Larimer J."/>
            <person name="McCowan C."/>
            <person name="Murphy C."/>
            <person name="Neiman D."/>
            <person name="Pearson M."/>
            <person name="Priest M."/>
            <person name="Roberts A."/>
            <person name="Saif S."/>
            <person name="Shea T."/>
            <person name="Sisk P."/>
            <person name="Sykes S."/>
            <person name="Wortman J."/>
            <person name="Nusbaum C."/>
            <person name="Birren B."/>
        </authorList>
    </citation>
    <scope>NUCLEOTIDE SEQUENCE [LARGE SCALE GENOMIC DNA]</scope>
    <source>
        <strain evidence="7 8">PRA339</strain>
    </source>
</reference>
<evidence type="ECO:0000256" key="3">
    <source>
        <dbReference type="ARBA" id="ARBA00022840"/>
    </source>
</evidence>